<dbReference type="Pfam" id="PF14702">
    <property type="entry name" value="hGDE_central"/>
    <property type="match status" value="1"/>
</dbReference>
<dbReference type="InterPro" id="IPR032788">
    <property type="entry name" value="AGL_central"/>
</dbReference>
<dbReference type="FunFam" id="3.20.20.80:FF:000070">
    <property type="entry name" value="GDB1p Glycogen debranching enzyme"/>
    <property type="match status" value="1"/>
</dbReference>
<keyword evidence="5" id="KW-1185">Reference proteome</keyword>
<dbReference type="GO" id="GO:0004135">
    <property type="term" value="F:amylo-alpha-1,6-glucosidase activity"/>
    <property type="evidence" value="ECO:0007669"/>
    <property type="project" value="InterPro"/>
</dbReference>
<sequence length="1096" mass="123352">MFSVSPHMLVSLPEKSATMTIERSRATQTRIILLNAGAHLESVVIRLRKGWVVRFMRGDSLLGRDVRLVTSLSGEIPWSDDRDDLAAYAQIVCSRAGAFSYEFFVDGNDKEPSGSGYLQIIPELEAAGRPLPLSAIVCQTHIAKLLGPLPEWEDRLRVAKECGYNMIHFTPVNELGISNSSYSIANPLVLNPAFSTPKKKCTMEDVGALVQKMADEWGVLSIQDVVWNHAAKNAPWLAEHPECAYNCKNSPHLRPAYVLDRLYYHFSHEIAAGKWTDRGLPPVIENDQQSSSAPCALRAILTEEIVPRIRMSEFFKINVDKVVQQFWEIVKKGPSADTLDEMLLSEPGSEWSRFGFTVGMDRARRIFNRSRGDAYNEEDRQHKCVEAFRHHLNYLNEGAEQTAADICAAGINAVLGHVAYERVNPAGPRRRELTESYPLVTTYFLHKFPSTSWEDDEHYAYDDSTSGHLMACNGWVMNDDPLRNFALYPSQVYLRRELVCWGDCVKLRYGEKPDDCPYLWNIMKEYSQMCARVFHGVRIDNCHSTPIHVAEYLLKAARDIRPDLYVVAELFTGGEDLDNIFVNRLGITSLIREAQNAPDSHEQGRLVYRFGGDVVGAFIQRPVQAAAPIVAHALFFDQTHDNPSPIEKRTVYDTLPTSGMVAMASCANGSTRGYDELIPFAINVVKEKRLYAKWSEIGAGRGIMAARAVINKLHSWLAVNNYTQVFVDQMNFDIVAITRHNPETHDTVILVAHTAFVKNAICLGRPPVRDVYFEGSLDEIIFEAQIYAKSDVVEVEDEKELSGLRGYGVQLREHLKPSESKLTVVHGTENGHIELNNFSAGSVIAFKVSPLKAAVENTKAIRKLIGGENEQLDKDLRSCLKRLSLQSFNRVLFRCEAEEYDDYGTGSYNIPNFGSFVYCGFQGLMPVLNRIRENNDLGHPLCCNLRDGVWLCEYIVNRLTRYEPTKELGHIVERMFEPLKSVQHYLRPCYFEAIFSRLYNATREELRKKLHPSLSSASKFVRALALSSVSFMGGVGSAKLAPLSASIKFDDYLPSSLAAGLPHFSIGIWRNWGRDTFIALPGCLLVTGRFSDARWS</sequence>
<comment type="caution">
    <text evidence="4">The sequence shown here is derived from an EMBL/GenBank/DDBJ whole genome shotgun (WGS) entry which is preliminary data.</text>
</comment>
<dbReference type="OrthoDB" id="10248904at2759"/>
<dbReference type="InterPro" id="IPR010401">
    <property type="entry name" value="AGL/Gdb1"/>
</dbReference>
<dbReference type="OMA" id="IHFREWN"/>
<evidence type="ECO:0000259" key="3">
    <source>
        <dbReference type="Pfam" id="PF14702"/>
    </source>
</evidence>
<name>A0A0B2V6Z8_TOXCA</name>
<dbReference type="PANTHER" id="PTHR10569">
    <property type="entry name" value="GLYCOGEN DEBRANCHING ENZYME"/>
    <property type="match status" value="1"/>
</dbReference>
<gene>
    <name evidence="4" type="primary">AGL</name>
    <name evidence="4" type="ORF">Tcan_11884</name>
</gene>
<proteinExistence type="predicted"/>
<organism evidence="4 5">
    <name type="scientific">Toxocara canis</name>
    <name type="common">Canine roundworm</name>
    <dbReference type="NCBI Taxonomy" id="6265"/>
    <lineage>
        <taxon>Eukaryota</taxon>
        <taxon>Metazoa</taxon>
        <taxon>Ecdysozoa</taxon>
        <taxon>Nematoda</taxon>
        <taxon>Chromadorea</taxon>
        <taxon>Rhabditida</taxon>
        <taxon>Spirurina</taxon>
        <taxon>Ascaridomorpha</taxon>
        <taxon>Ascaridoidea</taxon>
        <taxon>Toxocaridae</taxon>
        <taxon>Toxocara</taxon>
    </lineage>
</organism>
<evidence type="ECO:0000313" key="5">
    <source>
        <dbReference type="Proteomes" id="UP000031036"/>
    </source>
</evidence>
<feature type="domain" description="Glycogen debranching enzyme central" evidence="3">
    <location>
        <begin position="702"/>
        <end position="959"/>
    </location>
</feature>
<protein>
    <submittedName>
        <fullName evidence="4">Glycogen debranching enzyme</fullName>
    </submittedName>
</protein>
<dbReference type="EMBL" id="JPKZ01001930">
    <property type="protein sequence ID" value="KHN79226.1"/>
    <property type="molecule type" value="Genomic_DNA"/>
</dbReference>
<feature type="domain" description="Glycogen debranching enzyme C-terminal" evidence="1">
    <location>
        <begin position="1053"/>
        <end position="1094"/>
    </location>
</feature>
<feature type="domain" description="Glycogen debranching enzyme glucanotransferase" evidence="2">
    <location>
        <begin position="130"/>
        <end position="565"/>
    </location>
</feature>
<dbReference type="SUPFAM" id="SSF51445">
    <property type="entry name" value="(Trans)glycosidases"/>
    <property type="match status" value="1"/>
</dbReference>
<dbReference type="AlphaFoldDB" id="A0A0B2V6Z8"/>
<dbReference type="Gene3D" id="3.20.20.80">
    <property type="entry name" value="Glycosidases"/>
    <property type="match status" value="2"/>
</dbReference>
<dbReference type="InterPro" id="IPR032790">
    <property type="entry name" value="GDE_C"/>
</dbReference>
<dbReference type="CDD" id="cd11327">
    <property type="entry name" value="AmyAc_Glg_debranch_2"/>
    <property type="match status" value="1"/>
</dbReference>
<dbReference type="GO" id="GO:0004134">
    <property type="term" value="F:4-alpha-glucanotransferase activity"/>
    <property type="evidence" value="ECO:0007669"/>
    <property type="project" value="InterPro"/>
</dbReference>
<dbReference type="GO" id="GO:0005980">
    <property type="term" value="P:glycogen catabolic process"/>
    <property type="evidence" value="ECO:0007669"/>
    <property type="project" value="InterPro"/>
</dbReference>
<dbReference type="STRING" id="6265.A0A0B2V6Z8"/>
<evidence type="ECO:0000259" key="2">
    <source>
        <dbReference type="Pfam" id="PF14701"/>
    </source>
</evidence>
<dbReference type="InterPro" id="IPR017853">
    <property type="entry name" value="GH"/>
</dbReference>
<accession>A0A0B2V6Z8</accession>
<dbReference type="InterPro" id="IPR032792">
    <property type="entry name" value="AGL_glucanoTrfase"/>
</dbReference>
<dbReference type="Pfam" id="PF14701">
    <property type="entry name" value="hDGE_amylase"/>
    <property type="match status" value="1"/>
</dbReference>
<dbReference type="FunFam" id="3.20.20.80:FF:000206">
    <property type="entry name" value="Amylo-alpha-1, 6-glucosidase, 4-alpha-glucanotransferase b"/>
    <property type="match status" value="1"/>
</dbReference>
<dbReference type="PANTHER" id="PTHR10569:SF2">
    <property type="entry name" value="GLYCOGEN DEBRANCHING ENZYME"/>
    <property type="match status" value="1"/>
</dbReference>
<evidence type="ECO:0000313" key="4">
    <source>
        <dbReference type="EMBL" id="KHN79226.1"/>
    </source>
</evidence>
<dbReference type="Pfam" id="PF06202">
    <property type="entry name" value="GDE_C"/>
    <property type="match status" value="1"/>
</dbReference>
<evidence type="ECO:0000259" key="1">
    <source>
        <dbReference type="Pfam" id="PF06202"/>
    </source>
</evidence>
<reference evidence="4 5" key="1">
    <citation type="submission" date="2014-11" db="EMBL/GenBank/DDBJ databases">
        <title>Genetic blueprint of the zoonotic pathogen Toxocara canis.</title>
        <authorList>
            <person name="Zhu X.-Q."/>
            <person name="Korhonen P.K."/>
            <person name="Cai H."/>
            <person name="Young N.D."/>
            <person name="Nejsum P."/>
            <person name="von Samson-Himmelstjerna G."/>
            <person name="Boag P.R."/>
            <person name="Tan P."/>
            <person name="Li Q."/>
            <person name="Min J."/>
            <person name="Yang Y."/>
            <person name="Wang X."/>
            <person name="Fang X."/>
            <person name="Hall R.S."/>
            <person name="Hofmann A."/>
            <person name="Sternberg P.W."/>
            <person name="Jex A.R."/>
            <person name="Gasser R.B."/>
        </authorList>
    </citation>
    <scope>NUCLEOTIDE SEQUENCE [LARGE SCALE GENOMIC DNA]</scope>
    <source>
        <strain evidence="4">PN_DK_2014</strain>
    </source>
</reference>
<dbReference type="Proteomes" id="UP000031036">
    <property type="component" value="Unassembled WGS sequence"/>
</dbReference>